<dbReference type="Proteomes" id="UP000269265">
    <property type="component" value="Unassembled WGS sequence"/>
</dbReference>
<dbReference type="PANTHER" id="PTHR34853:SF1">
    <property type="entry name" value="LIPASE 5"/>
    <property type="match status" value="1"/>
</dbReference>
<keyword evidence="3" id="KW-1185">Reference proteome</keyword>
<accession>A0A426V7E0</accession>
<dbReference type="Gene3D" id="3.40.50.1820">
    <property type="entry name" value="alpha/beta hydrolase"/>
    <property type="match status" value="1"/>
</dbReference>
<sequence length="403" mass="42898">MRLSTTFAGLAALSTLALSGLAQAQQIYPTVDAKLKPTEDSFYTSPSAAELASAAPGNVLRYRALPASALSSNLKEGWQLMYRSNNNKNLPVAMVTTVLIPKSAPATGRKLLSYQAFYDSLTLNCSPSGQATSNALIEKTFFNSALNKGYVVALADYEGLDSQWIVARNTAHGVLDGIRAVQRFSKSGLNAATPVGMLGYSGGGFATAWAAEYAPTYAPELKIVGAAQGGLPVNPINVAKKVDGTFWAGAYIGAVVGLSRGYPEIKIEDYATPAGIEAVKDAGTRCLTGFPNLLTAYAYKKGSAYYKDPNFLDLPVMQAINRENTLGQFVPQVPLQIFQSVGDQLMPIADVDALVDNYCGKRVKVEYKRVAGTDHVLGGLYLSGGLNYLLDRFDGKAAPNTCK</sequence>
<dbReference type="GO" id="GO:0004806">
    <property type="term" value="F:triacylglycerol lipase activity"/>
    <property type="evidence" value="ECO:0007669"/>
    <property type="project" value="InterPro"/>
</dbReference>
<evidence type="ECO:0000313" key="2">
    <source>
        <dbReference type="EMBL" id="RRS02795.1"/>
    </source>
</evidence>
<proteinExistence type="predicted"/>
<keyword evidence="1" id="KW-0732">Signal</keyword>
<dbReference type="EMBL" id="RSED01000018">
    <property type="protein sequence ID" value="RRS02795.1"/>
    <property type="molecule type" value="Genomic_DNA"/>
</dbReference>
<gene>
    <name evidence="2" type="ORF">EIP75_18655</name>
</gene>
<dbReference type="InterPro" id="IPR005152">
    <property type="entry name" value="Lipase_secreted"/>
</dbReference>
<feature type="signal peptide" evidence="1">
    <location>
        <begin position="1"/>
        <end position="24"/>
    </location>
</feature>
<organism evidence="2 3">
    <name type="scientific">Aquabacterium soli</name>
    <dbReference type="NCBI Taxonomy" id="2493092"/>
    <lineage>
        <taxon>Bacteria</taxon>
        <taxon>Pseudomonadati</taxon>
        <taxon>Pseudomonadota</taxon>
        <taxon>Betaproteobacteria</taxon>
        <taxon>Burkholderiales</taxon>
        <taxon>Aquabacterium</taxon>
    </lineage>
</organism>
<dbReference type="AlphaFoldDB" id="A0A426V7E0"/>
<dbReference type="Pfam" id="PF03583">
    <property type="entry name" value="LIP"/>
    <property type="match status" value="1"/>
</dbReference>
<evidence type="ECO:0000256" key="1">
    <source>
        <dbReference type="SAM" id="SignalP"/>
    </source>
</evidence>
<comment type="caution">
    <text evidence="2">The sequence shown here is derived from an EMBL/GenBank/DDBJ whole genome shotgun (WGS) entry which is preliminary data.</text>
</comment>
<feature type="chain" id="PRO_5019234960" description="Lipase" evidence="1">
    <location>
        <begin position="25"/>
        <end position="403"/>
    </location>
</feature>
<name>A0A426V7E0_9BURK</name>
<evidence type="ECO:0000313" key="3">
    <source>
        <dbReference type="Proteomes" id="UP000269265"/>
    </source>
</evidence>
<dbReference type="PIRSF" id="PIRSF029171">
    <property type="entry name" value="Esterase_LipA"/>
    <property type="match status" value="1"/>
</dbReference>
<protein>
    <recommendedName>
        <fullName evidence="4">Lipase</fullName>
    </recommendedName>
</protein>
<dbReference type="InterPro" id="IPR029058">
    <property type="entry name" value="AB_hydrolase_fold"/>
</dbReference>
<dbReference type="GO" id="GO:0016042">
    <property type="term" value="P:lipid catabolic process"/>
    <property type="evidence" value="ECO:0007669"/>
    <property type="project" value="InterPro"/>
</dbReference>
<dbReference type="SUPFAM" id="SSF53474">
    <property type="entry name" value="alpha/beta-Hydrolases"/>
    <property type="match status" value="1"/>
</dbReference>
<dbReference type="OrthoDB" id="9955at2"/>
<dbReference type="RefSeq" id="WP_125244802.1">
    <property type="nucleotide sequence ID" value="NZ_RSED01000018.1"/>
</dbReference>
<evidence type="ECO:0008006" key="4">
    <source>
        <dbReference type="Google" id="ProtNLM"/>
    </source>
</evidence>
<reference evidence="2 3" key="1">
    <citation type="submission" date="2018-12" db="EMBL/GenBank/DDBJ databases">
        <title>The whole draft genome of Aquabacterium sp. SJQ9.</title>
        <authorList>
            <person name="Sun L."/>
            <person name="Gao X."/>
            <person name="Chen W."/>
            <person name="Huang K."/>
        </authorList>
    </citation>
    <scope>NUCLEOTIDE SEQUENCE [LARGE SCALE GENOMIC DNA]</scope>
    <source>
        <strain evidence="2 3">SJQ9</strain>
    </source>
</reference>
<dbReference type="Gene3D" id="1.10.260.130">
    <property type="match status" value="1"/>
</dbReference>
<dbReference type="PANTHER" id="PTHR34853">
    <property type="match status" value="1"/>
</dbReference>